<feature type="transmembrane region" description="Helical" evidence="7">
    <location>
        <begin position="83"/>
        <end position="109"/>
    </location>
</feature>
<evidence type="ECO:0000256" key="1">
    <source>
        <dbReference type="ARBA" id="ARBA00004651"/>
    </source>
</evidence>
<dbReference type="GO" id="GO:0022857">
    <property type="term" value="F:transmembrane transporter activity"/>
    <property type="evidence" value="ECO:0007669"/>
    <property type="project" value="InterPro"/>
</dbReference>
<gene>
    <name evidence="8" type="ORF">PS704_01273</name>
</gene>
<dbReference type="InterPro" id="IPR036259">
    <property type="entry name" value="MFS_trans_sf"/>
</dbReference>
<feature type="transmembrane region" description="Helical" evidence="7">
    <location>
        <begin position="339"/>
        <end position="362"/>
    </location>
</feature>
<feature type="transmembrane region" description="Helical" evidence="7">
    <location>
        <begin position="251"/>
        <end position="270"/>
    </location>
</feature>
<feature type="transmembrane region" description="Helical" evidence="7">
    <location>
        <begin position="368"/>
        <end position="388"/>
    </location>
</feature>
<evidence type="ECO:0000313" key="9">
    <source>
        <dbReference type="Proteomes" id="UP000326557"/>
    </source>
</evidence>
<evidence type="ECO:0000256" key="5">
    <source>
        <dbReference type="ARBA" id="ARBA00022989"/>
    </source>
</evidence>
<dbReference type="Proteomes" id="UP000326557">
    <property type="component" value="Unassembled WGS sequence"/>
</dbReference>
<keyword evidence="3" id="KW-1003">Cell membrane</keyword>
<evidence type="ECO:0000256" key="2">
    <source>
        <dbReference type="ARBA" id="ARBA00022448"/>
    </source>
</evidence>
<dbReference type="EMBL" id="CABVHP010000003">
    <property type="protein sequence ID" value="VVN83361.1"/>
    <property type="molecule type" value="Genomic_DNA"/>
</dbReference>
<sequence length="408" mass="44533">MRKDYLAFFISLFLSRLADQLLLFIVPLVVFQSTNSASWAGLAFFVESLPRFLAFPLCGALCDKFSPIRILHISQVYRALLCLLAVALYGIFGGIAWLVVLSALCGVLTTQGIMAREVLMPYVFQHYSYTKTLSYSQIADQTGLVLGPLVAALLLEVWAWHWVVLCVAGLFVLADLSMLVWQRFSRITLEVFEQHEDIWLQPLRIAFGHIRELAELKKIIILAVGVNLIVGVTLATSAAMVIGQFSAGKDTYAGLQAASAVTTIVILFFLARVVLPLRVLGGVAYTMIAAGAFISALSPAMASYVLGFLLIVGFDKMFNVYIRSIRQRVIPPQDFGKTVGVITLLNNLSQPLAGLLVALLAAPLGTQRVILILAVLTTLLGAAALWWFSNVRKPLATSILKADQEAGN</sequence>
<dbReference type="RefSeq" id="WP_150637229.1">
    <property type="nucleotide sequence ID" value="NZ_CABVHP010000003.1"/>
</dbReference>
<keyword evidence="5 7" id="KW-1133">Transmembrane helix</keyword>
<dbReference type="PANTHER" id="PTHR23513">
    <property type="entry name" value="INTEGRAL MEMBRANE EFFLUX PROTEIN-RELATED"/>
    <property type="match status" value="1"/>
</dbReference>
<dbReference type="Pfam" id="PF07690">
    <property type="entry name" value="MFS_1"/>
    <property type="match status" value="1"/>
</dbReference>
<keyword evidence="2" id="KW-0813">Transport</keyword>
<dbReference type="GO" id="GO:0005886">
    <property type="term" value="C:plasma membrane"/>
    <property type="evidence" value="ECO:0007669"/>
    <property type="project" value="UniProtKB-SubCell"/>
</dbReference>
<feature type="transmembrane region" description="Helical" evidence="7">
    <location>
        <begin position="219"/>
        <end position="245"/>
    </location>
</feature>
<dbReference type="Gene3D" id="1.20.1250.20">
    <property type="entry name" value="MFS general substrate transporter like domains"/>
    <property type="match status" value="1"/>
</dbReference>
<evidence type="ECO:0000256" key="7">
    <source>
        <dbReference type="SAM" id="Phobius"/>
    </source>
</evidence>
<dbReference type="InterPro" id="IPR011701">
    <property type="entry name" value="MFS"/>
</dbReference>
<proteinExistence type="predicted"/>
<dbReference type="PANTHER" id="PTHR23513:SF9">
    <property type="entry name" value="ENTEROBACTIN EXPORTER ENTS"/>
    <property type="match status" value="1"/>
</dbReference>
<dbReference type="AlphaFoldDB" id="A0A5E7M221"/>
<feature type="transmembrane region" description="Helical" evidence="7">
    <location>
        <begin position="42"/>
        <end position="62"/>
    </location>
</feature>
<reference evidence="8 9" key="1">
    <citation type="submission" date="2019-09" db="EMBL/GenBank/DDBJ databases">
        <authorList>
            <person name="Chandra G."/>
            <person name="Truman W A."/>
        </authorList>
    </citation>
    <scope>NUCLEOTIDE SEQUENCE [LARGE SCALE GENOMIC DNA]</scope>
    <source>
        <strain evidence="8">PS704</strain>
    </source>
</reference>
<comment type="subcellular location">
    <subcellularLocation>
        <location evidence="1">Cell membrane</location>
        <topology evidence="1">Multi-pass membrane protein</topology>
    </subcellularLocation>
</comment>
<accession>A0A5E7M221</accession>
<feature type="transmembrane region" description="Helical" evidence="7">
    <location>
        <begin position="159"/>
        <end position="181"/>
    </location>
</feature>
<evidence type="ECO:0000256" key="4">
    <source>
        <dbReference type="ARBA" id="ARBA00022692"/>
    </source>
</evidence>
<evidence type="ECO:0008006" key="10">
    <source>
        <dbReference type="Google" id="ProtNLM"/>
    </source>
</evidence>
<feature type="transmembrane region" description="Helical" evidence="7">
    <location>
        <begin position="277"/>
        <end position="295"/>
    </location>
</feature>
<name>A0A5E7M221_PSEFL</name>
<organism evidence="8 9">
    <name type="scientific">Pseudomonas fluorescens</name>
    <dbReference type="NCBI Taxonomy" id="294"/>
    <lineage>
        <taxon>Bacteria</taxon>
        <taxon>Pseudomonadati</taxon>
        <taxon>Pseudomonadota</taxon>
        <taxon>Gammaproteobacteria</taxon>
        <taxon>Pseudomonadales</taxon>
        <taxon>Pseudomonadaceae</taxon>
        <taxon>Pseudomonas</taxon>
    </lineage>
</organism>
<protein>
    <recommendedName>
        <fullName evidence="10">MFS transporter</fullName>
    </recommendedName>
</protein>
<dbReference type="OrthoDB" id="3332648at2"/>
<keyword evidence="6 7" id="KW-0472">Membrane</keyword>
<evidence type="ECO:0000313" key="8">
    <source>
        <dbReference type="EMBL" id="VVN83361.1"/>
    </source>
</evidence>
<keyword evidence="4 7" id="KW-0812">Transmembrane</keyword>
<dbReference type="SUPFAM" id="SSF103473">
    <property type="entry name" value="MFS general substrate transporter"/>
    <property type="match status" value="1"/>
</dbReference>
<evidence type="ECO:0000256" key="6">
    <source>
        <dbReference type="ARBA" id="ARBA00023136"/>
    </source>
</evidence>
<evidence type="ECO:0000256" key="3">
    <source>
        <dbReference type="ARBA" id="ARBA00022475"/>
    </source>
</evidence>
<feature type="transmembrane region" description="Helical" evidence="7">
    <location>
        <begin position="301"/>
        <end position="318"/>
    </location>
</feature>